<dbReference type="InterPro" id="IPR050736">
    <property type="entry name" value="Sensor_HK_Regulatory"/>
</dbReference>
<accession>A0A7J5TYX4</accession>
<feature type="domain" description="Histidine kinase" evidence="7">
    <location>
        <begin position="11"/>
        <end position="223"/>
    </location>
</feature>
<dbReference type="InterPro" id="IPR005467">
    <property type="entry name" value="His_kinase_dom"/>
</dbReference>
<dbReference type="InterPro" id="IPR036097">
    <property type="entry name" value="HisK_dim/P_sf"/>
</dbReference>
<dbReference type="Gene3D" id="3.30.565.10">
    <property type="entry name" value="Histidine kinase-like ATPase, C-terminal domain"/>
    <property type="match status" value="1"/>
</dbReference>
<dbReference type="Pfam" id="PF02518">
    <property type="entry name" value="HATPase_c"/>
    <property type="match status" value="1"/>
</dbReference>
<dbReference type="Proteomes" id="UP000488299">
    <property type="component" value="Unassembled WGS sequence"/>
</dbReference>
<organism evidence="8 9">
    <name type="scientific">Rudanella paleaurantiibacter</name>
    <dbReference type="NCBI Taxonomy" id="2614655"/>
    <lineage>
        <taxon>Bacteria</taxon>
        <taxon>Pseudomonadati</taxon>
        <taxon>Bacteroidota</taxon>
        <taxon>Cytophagia</taxon>
        <taxon>Cytophagales</taxon>
        <taxon>Cytophagaceae</taxon>
        <taxon>Rudanella</taxon>
    </lineage>
</organism>
<evidence type="ECO:0000256" key="5">
    <source>
        <dbReference type="ARBA" id="ARBA00022777"/>
    </source>
</evidence>
<name>A0A7J5TYX4_9BACT</name>
<dbReference type="InterPro" id="IPR036890">
    <property type="entry name" value="HATPase_C_sf"/>
</dbReference>
<protein>
    <recommendedName>
        <fullName evidence="2">histidine kinase</fullName>
        <ecNumber evidence="2">2.7.13.3</ecNumber>
    </recommendedName>
</protein>
<dbReference type="InterPro" id="IPR003594">
    <property type="entry name" value="HATPase_dom"/>
</dbReference>
<evidence type="ECO:0000256" key="3">
    <source>
        <dbReference type="ARBA" id="ARBA00022553"/>
    </source>
</evidence>
<gene>
    <name evidence="8" type="ORF">F5984_13990</name>
</gene>
<evidence type="ECO:0000256" key="6">
    <source>
        <dbReference type="ARBA" id="ARBA00023012"/>
    </source>
</evidence>
<keyword evidence="3" id="KW-0597">Phosphoprotein</keyword>
<keyword evidence="5 8" id="KW-0418">Kinase</keyword>
<proteinExistence type="predicted"/>
<keyword evidence="4" id="KW-0808">Transferase</keyword>
<comment type="catalytic activity">
    <reaction evidence="1">
        <text>ATP + protein L-histidine = ADP + protein N-phospho-L-histidine.</text>
        <dbReference type="EC" id="2.7.13.3"/>
    </reaction>
</comment>
<evidence type="ECO:0000256" key="2">
    <source>
        <dbReference type="ARBA" id="ARBA00012438"/>
    </source>
</evidence>
<reference evidence="8 9" key="1">
    <citation type="submission" date="2019-10" db="EMBL/GenBank/DDBJ databases">
        <title>Rudanella paleaurantiibacter sp. nov., isolated from sludge.</title>
        <authorList>
            <person name="Xu S.Q."/>
        </authorList>
    </citation>
    <scope>NUCLEOTIDE SEQUENCE [LARGE SCALE GENOMIC DNA]</scope>
    <source>
        <strain evidence="8 9">HX-22-17</strain>
    </source>
</reference>
<evidence type="ECO:0000259" key="7">
    <source>
        <dbReference type="PROSITE" id="PS50109"/>
    </source>
</evidence>
<evidence type="ECO:0000313" key="8">
    <source>
        <dbReference type="EMBL" id="KAB7730275.1"/>
    </source>
</evidence>
<evidence type="ECO:0000256" key="4">
    <source>
        <dbReference type="ARBA" id="ARBA00022679"/>
    </source>
</evidence>
<dbReference type="PANTHER" id="PTHR43711:SF1">
    <property type="entry name" value="HISTIDINE KINASE 1"/>
    <property type="match status" value="1"/>
</dbReference>
<keyword evidence="6" id="KW-0902">Two-component regulatory system</keyword>
<dbReference type="SMART" id="SM00387">
    <property type="entry name" value="HATPase_c"/>
    <property type="match status" value="1"/>
</dbReference>
<dbReference type="CDD" id="cd00082">
    <property type="entry name" value="HisKA"/>
    <property type="match status" value="1"/>
</dbReference>
<dbReference type="InterPro" id="IPR004358">
    <property type="entry name" value="Sig_transdc_His_kin-like_C"/>
</dbReference>
<dbReference type="PRINTS" id="PR00344">
    <property type="entry name" value="BCTRLSENSOR"/>
</dbReference>
<dbReference type="SMART" id="SM00388">
    <property type="entry name" value="HisKA"/>
    <property type="match status" value="1"/>
</dbReference>
<comment type="caution">
    <text evidence="8">The sequence shown here is derived from an EMBL/GenBank/DDBJ whole genome shotgun (WGS) entry which is preliminary data.</text>
</comment>
<dbReference type="PROSITE" id="PS50109">
    <property type="entry name" value="HIS_KIN"/>
    <property type="match status" value="1"/>
</dbReference>
<dbReference type="AlphaFoldDB" id="A0A7J5TYX4"/>
<dbReference type="InterPro" id="IPR003661">
    <property type="entry name" value="HisK_dim/P_dom"/>
</dbReference>
<dbReference type="PANTHER" id="PTHR43711">
    <property type="entry name" value="TWO-COMPONENT HISTIDINE KINASE"/>
    <property type="match status" value="1"/>
</dbReference>
<evidence type="ECO:0000256" key="1">
    <source>
        <dbReference type="ARBA" id="ARBA00000085"/>
    </source>
</evidence>
<dbReference type="EMBL" id="WELI01000005">
    <property type="protein sequence ID" value="KAB7730275.1"/>
    <property type="molecule type" value="Genomic_DNA"/>
</dbReference>
<sequence length="238" mass="27131">MNTLTTQTLHTLVHEFQTPIAAIRMAADVLDSPITHNNPQRTNKYVQIIREETDRLQQQVEVMLSLARADHHALYMCVERLDIHELIRSVARRHGSYLRLNLLASRTECLADRLHLTNVLFNLIDNAVKYSEENLDICLTTTCNEDGIRISICDRGIGIPADLQEQIFQPFFRVNLADSPSVKGFGLGLSYVRKIIEAHSWRIQLRSQVGQGSEFCIHIPFPALPTQLMPQLACYERA</sequence>
<dbReference type="CDD" id="cd00075">
    <property type="entry name" value="HATPase"/>
    <property type="match status" value="1"/>
</dbReference>
<dbReference type="Gene3D" id="1.10.287.130">
    <property type="match status" value="1"/>
</dbReference>
<dbReference type="GO" id="GO:0000155">
    <property type="term" value="F:phosphorelay sensor kinase activity"/>
    <property type="evidence" value="ECO:0007669"/>
    <property type="project" value="InterPro"/>
</dbReference>
<dbReference type="SUPFAM" id="SSF55874">
    <property type="entry name" value="ATPase domain of HSP90 chaperone/DNA topoisomerase II/histidine kinase"/>
    <property type="match status" value="1"/>
</dbReference>
<dbReference type="Pfam" id="PF00512">
    <property type="entry name" value="HisKA"/>
    <property type="match status" value="1"/>
</dbReference>
<dbReference type="RefSeq" id="WP_152124872.1">
    <property type="nucleotide sequence ID" value="NZ_WELI01000005.1"/>
</dbReference>
<dbReference type="SUPFAM" id="SSF47384">
    <property type="entry name" value="Homodimeric domain of signal transducing histidine kinase"/>
    <property type="match status" value="1"/>
</dbReference>
<evidence type="ECO:0000313" key="9">
    <source>
        <dbReference type="Proteomes" id="UP000488299"/>
    </source>
</evidence>
<keyword evidence="9" id="KW-1185">Reference proteome</keyword>
<dbReference type="EC" id="2.7.13.3" evidence="2"/>